<dbReference type="GO" id="GO:0006259">
    <property type="term" value="P:DNA metabolic process"/>
    <property type="evidence" value="ECO:0007669"/>
    <property type="project" value="UniProtKB-ARBA"/>
</dbReference>
<dbReference type="AlphaFoldDB" id="A0A3M0JCY4"/>
<protein>
    <recommendedName>
        <fullName evidence="2">ribonuclease H</fullName>
        <ecNumber evidence="2">3.1.26.4</ecNumber>
    </recommendedName>
</protein>
<dbReference type="InterPro" id="IPR002156">
    <property type="entry name" value="RNaseH_domain"/>
</dbReference>
<evidence type="ECO:0000313" key="5">
    <source>
        <dbReference type="EMBL" id="RMB96679.1"/>
    </source>
</evidence>
<dbReference type="PANTHER" id="PTHR33064">
    <property type="entry name" value="POL PROTEIN"/>
    <property type="match status" value="1"/>
</dbReference>
<comment type="caution">
    <text evidence="5">The sequence shown here is derived from an EMBL/GenBank/DDBJ whole genome shotgun (WGS) entry which is preliminary data.</text>
</comment>
<reference evidence="5 6" key="1">
    <citation type="submission" date="2018-07" db="EMBL/GenBank/DDBJ databases">
        <title>A high quality draft genome assembly of the barn swallow (H. rustica rustica).</title>
        <authorList>
            <person name="Formenti G."/>
            <person name="Chiara M."/>
            <person name="Poveda L."/>
            <person name="Francoijs K.-J."/>
            <person name="Bonisoli-Alquati A."/>
            <person name="Canova L."/>
            <person name="Gianfranceschi L."/>
            <person name="Horner D.S."/>
            <person name="Saino N."/>
        </authorList>
    </citation>
    <scope>NUCLEOTIDE SEQUENCE [LARGE SCALE GENOMIC DNA]</scope>
    <source>
        <strain evidence="5">Chelidonia</strain>
        <tissue evidence="5">Blood</tissue>
    </source>
</reference>
<dbReference type="InterPro" id="IPR012337">
    <property type="entry name" value="RNaseH-like_sf"/>
</dbReference>
<evidence type="ECO:0000256" key="1">
    <source>
        <dbReference type="ARBA" id="ARBA00010879"/>
    </source>
</evidence>
<dbReference type="GO" id="GO:0003676">
    <property type="term" value="F:nucleic acid binding"/>
    <property type="evidence" value="ECO:0007669"/>
    <property type="project" value="InterPro"/>
</dbReference>
<evidence type="ECO:0000313" key="6">
    <source>
        <dbReference type="Proteomes" id="UP000269221"/>
    </source>
</evidence>
<feature type="domain" description="RNase H type-1" evidence="4">
    <location>
        <begin position="358"/>
        <end position="509"/>
    </location>
</feature>
<dbReference type="Gene3D" id="3.30.70.270">
    <property type="match status" value="1"/>
</dbReference>
<keyword evidence="6" id="KW-1185">Reference proteome</keyword>
<dbReference type="Proteomes" id="UP000269221">
    <property type="component" value="Unassembled WGS sequence"/>
</dbReference>
<name>A0A3M0JCY4_HIRRU</name>
<feature type="domain" description="Reverse transcriptase" evidence="3">
    <location>
        <begin position="17"/>
        <end position="242"/>
    </location>
</feature>
<dbReference type="Pfam" id="PF00078">
    <property type="entry name" value="RVT_1"/>
    <property type="match status" value="1"/>
</dbReference>
<dbReference type="InterPro" id="IPR051320">
    <property type="entry name" value="Viral_Replic_Matur_Polypro"/>
</dbReference>
<dbReference type="InterPro" id="IPR041577">
    <property type="entry name" value="RT_RNaseH_2"/>
</dbReference>
<organism evidence="5 6">
    <name type="scientific">Hirundo rustica rustica</name>
    <dbReference type="NCBI Taxonomy" id="333673"/>
    <lineage>
        <taxon>Eukaryota</taxon>
        <taxon>Metazoa</taxon>
        <taxon>Chordata</taxon>
        <taxon>Craniata</taxon>
        <taxon>Vertebrata</taxon>
        <taxon>Euteleostomi</taxon>
        <taxon>Archelosauria</taxon>
        <taxon>Archosauria</taxon>
        <taxon>Dinosauria</taxon>
        <taxon>Saurischia</taxon>
        <taxon>Theropoda</taxon>
        <taxon>Coelurosauria</taxon>
        <taxon>Aves</taxon>
        <taxon>Neognathae</taxon>
        <taxon>Neoaves</taxon>
        <taxon>Telluraves</taxon>
        <taxon>Australaves</taxon>
        <taxon>Passeriformes</taxon>
        <taxon>Sylvioidea</taxon>
        <taxon>Hirundinidae</taxon>
        <taxon>Hirundo</taxon>
    </lineage>
</organism>
<dbReference type="GO" id="GO:0004523">
    <property type="term" value="F:RNA-DNA hybrid ribonuclease activity"/>
    <property type="evidence" value="ECO:0007669"/>
    <property type="project" value="UniProtKB-EC"/>
</dbReference>
<dbReference type="Pfam" id="PF17919">
    <property type="entry name" value="RT_RNaseH_2"/>
    <property type="match status" value="1"/>
</dbReference>
<dbReference type="PROSITE" id="PS50878">
    <property type="entry name" value="RT_POL"/>
    <property type="match status" value="1"/>
</dbReference>
<dbReference type="Gene3D" id="3.10.10.10">
    <property type="entry name" value="HIV Type 1 Reverse Transcriptase, subunit A, domain 1"/>
    <property type="match status" value="1"/>
</dbReference>
<comment type="similarity">
    <text evidence="1">Belongs to the beta type-B retroviral polymerase family. HERV class-II K(HML-2) pol subfamily.</text>
</comment>
<dbReference type="OrthoDB" id="9950230at2759"/>
<proteinExistence type="inferred from homology"/>
<dbReference type="PROSITE" id="PS50879">
    <property type="entry name" value="RNASE_H_1"/>
    <property type="match status" value="1"/>
</dbReference>
<evidence type="ECO:0000256" key="2">
    <source>
        <dbReference type="ARBA" id="ARBA00012180"/>
    </source>
</evidence>
<sequence>MSLEGKKGLIPIIEQLLKEGILEPCMSPHNTPILAVKKAEGKYRLVQDLREINKRTITKHPVVPNPYNLLSQIPQEHAWFTTIDLKDAFWACPLAEGSRDWFAFEWDHPETKRRQQLRWTRLPQGFTESPNLFGQALERLLEQFTPERQVQILQHWIDEYTQNVRFLYDKLVSPEPIEWTQEDEKQLEKLKNKLSTAPVLSLPDLKKEFDLFVNTEGGVAYGVLAQEWGGCKKPIAFLSKILDPVARGWPACLQAVAATAVLVEESQKLTLNGKIQIHTPHDIKTVLSQKAPGWVTDSRILKYEITLINSENLRLTVSKNLNPAQFLSGEPPPDLEHDCLELMSLQTKVREDLESTPLPYGKRLFTDGSSRVLEGKRVSGYAVVEGSTIEDIQVRETGKLPSSWSAQLCEIYAVKRGLDLLGGDRGTIYTDSKYAFGIVHTFGKIWEERGYLNSKGKDLVHKEMIRSVLTSLLKPIEIAVVHVKGHQKETTFEGKGNQLADKEAKRAAQDPKGSIRILALNETSEEEGGEEKPKYDRTELKAIKDLGMRKGEHGEWLTPDGRKFLNKPLARGF</sequence>
<evidence type="ECO:0000259" key="3">
    <source>
        <dbReference type="PROSITE" id="PS50878"/>
    </source>
</evidence>
<dbReference type="Gene3D" id="3.30.420.10">
    <property type="entry name" value="Ribonuclease H-like superfamily/Ribonuclease H"/>
    <property type="match status" value="1"/>
</dbReference>
<dbReference type="SUPFAM" id="SSF53098">
    <property type="entry name" value="Ribonuclease H-like"/>
    <property type="match status" value="1"/>
</dbReference>
<dbReference type="InterPro" id="IPR000477">
    <property type="entry name" value="RT_dom"/>
</dbReference>
<dbReference type="InterPro" id="IPR043128">
    <property type="entry name" value="Rev_trsase/Diguanyl_cyclase"/>
</dbReference>
<dbReference type="InterPro" id="IPR043502">
    <property type="entry name" value="DNA/RNA_pol_sf"/>
</dbReference>
<dbReference type="Pfam" id="PF00075">
    <property type="entry name" value="RNase_H"/>
    <property type="match status" value="1"/>
</dbReference>
<dbReference type="EMBL" id="QRBI01000172">
    <property type="protein sequence ID" value="RMB96679.1"/>
    <property type="molecule type" value="Genomic_DNA"/>
</dbReference>
<dbReference type="SUPFAM" id="SSF56672">
    <property type="entry name" value="DNA/RNA polymerases"/>
    <property type="match status" value="1"/>
</dbReference>
<dbReference type="Gene3D" id="3.10.20.370">
    <property type="match status" value="1"/>
</dbReference>
<dbReference type="InterPro" id="IPR036397">
    <property type="entry name" value="RNaseH_sf"/>
</dbReference>
<dbReference type="PANTHER" id="PTHR33064:SF38">
    <property type="entry name" value="LRRGT00076-LIKE"/>
    <property type="match status" value="1"/>
</dbReference>
<dbReference type="EC" id="3.1.26.4" evidence="2"/>
<evidence type="ECO:0000259" key="4">
    <source>
        <dbReference type="PROSITE" id="PS50879"/>
    </source>
</evidence>
<gene>
    <name evidence="5" type="ORF">DUI87_26744</name>
</gene>
<accession>A0A3M0JCY4</accession>